<feature type="domain" description="Tify" evidence="3">
    <location>
        <begin position="104"/>
        <end position="138"/>
    </location>
</feature>
<dbReference type="AlphaFoldDB" id="A0A0D6R9S9"/>
<organism evidence="4">
    <name type="scientific">Araucaria cunninghamii</name>
    <name type="common">Hoop pine</name>
    <name type="synonym">Moreton Bay pine</name>
    <dbReference type="NCBI Taxonomy" id="56994"/>
    <lineage>
        <taxon>Eukaryota</taxon>
        <taxon>Viridiplantae</taxon>
        <taxon>Streptophyta</taxon>
        <taxon>Embryophyta</taxon>
        <taxon>Tracheophyta</taxon>
        <taxon>Spermatophyta</taxon>
        <taxon>Pinopsida</taxon>
        <taxon>Pinidae</taxon>
        <taxon>Conifers II</taxon>
        <taxon>Araucariales</taxon>
        <taxon>Araucariaceae</taxon>
        <taxon>Araucaria</taxon>
    </lineage>
</organism>
<dbReference type="PANTHER" id="PTHR33077:SF61">
    <property type="entry name" value="PROTEIN TIFY 3A-RELATED"/>
    <property type="match status" value="1"/>
</dbReference>
<proteinExistence type="inferred from homology"/>
<accession>A0A0D6R9S9</accession>
<evidence type="ECO:0000256" key="1">
    <source>
        <dbReference type="ARBA" id="ARBA00008614"/>
    </source>
</evidence>
<dbReference type="InterPro" id="IPR010399">
    <property type="entry name" value="Tify_dom"/>
</dbReference>
<name>A0A0D6R9S9_ARACU</name>
<dbReference type="GO" id="GO:2000022">
    <property type="term" value="P:regulation of jasmonic acid mediated signaling pathway"/>
    <property type="evidence" value="ECO:0007669"/>
    <property type="project" value="TreeGrafter"/>
</dbReference>
<feature type="region of interest" description="Disordered" evidence="2">
    <location>
        <begin position="193"/>
        <end position="218"/>
    </location>
</feature>
<dbReference type="GO" id="GO:0005634">
    <property type="term" value="C:nucleus"/>
    <property type="evidence" value="ECO:0007669"/>
    <property type="project" value="TreeGrafter"/>
</dbReference>
<protein>
    <recommendedName>
        <fullName evidence="3">Tify domain-containing protein</fullName>
    </recommendedName>
</protein>
<feature type="region of interest" description="Disordered" evidence="2">
    <location>
        <begin position="151"/>
        <end position="176"/>
    </location>
</feature>
<dbReference type="InterPro" id="IPR040390">
    <property type="entry name" value="TIFY/JAZ"/>
</dbReference>
<dbReference type="Pfam" id="PF09425">
    <property type="entry name" value="Jas_motif"/>
    <property type="match status" value="1"/>
</dbReference>
<evidence type="ECO:0000259" key="3">
    <source>
        <dbReference type="PROSITE" id="PS51320"/>
    </source>
</evidence>
<feature type="compositionally biased region" description="Basic and acidic residues" evidence="2">
    <location>
        <begin position="156"/>
        <end position="165"/>
    </location>
</feature>
<reference evidence="4" key="1">
    <citation type="submission" date="2015-03" db="EMBL/GenBank/DDBJ databases">
        <title>A transcriptome of Araucaria cunninghamii, an australian fine timber species.</title>
        <authorList>
            <person name="Jing Yi C.J.Y."/>
            <person name="Yin San L.Y.S."/>
            <person name="Abdul Karim S.S."/>
            <person name="Wan Azmi N.N."/>
            <person name="Hercus R.R."/>
            <person name="Croft L.L."/>
        </authorList>
    </citation>
    <scope>NUCLEOTIDE SEQUENCE</scope>
    <source>
        <strain evidence="4">MI0301</strain>
        <tissue evidence="4">Leaf</tissue>
    </source>
</reference>
<dbReference type="PROSITE" id="PS51320">
    <property type="entry name" value="TIFY"/>
    <property type="match status" value="1"/>
</dbReference>
<dbReference type="InterPro" id="IPR018467">
    <property type="entry name" value="CCT_CS"/>
</dbReference>
<evidence type="ECO:0000313" key="4">
    <source>
        <dbReference type="EMBL" id="JAG98695.1"/>
    </source>
</evidence>
<dbReference type="GO" id="GO:0009611">
    <property type="term" value="P:response to wounding"/>
    <property type="evidence" value="ECO:0007669"/>
    <property type="project" value="TreeGrafter"/>
</dbReference>
<comment type="similarity">
    <text evidence="1">Belongs to the TIFY/JAZ family.</text>
</comment>
<dbReference type="GO" id="GO:0031347">
    <property type="term" value="P:regulation of defense response"/>
    <property type="evidence" value="ECO:0007669"/>
    <property type="project" value="TreeGrafter"/>
</dbReference>
<sequence>MADVKTMIGLENRRRKHFLEPRAATQGQGLSWVKPEMMQRVFSSIALPEERKAAQLPNYLELLELIPDGRAPSNPAAEQDTNAPTDASAATVVHPVTDSRSVAEKQPTAQMTIFYNGAVSVYDVTPEKAQAMMDLASRNSLSKTITAAITSSSTDETVKPSDRRNTQGKKPNGGLPIARKLSLQRFLQKREERLGSVTPYNSSSTTTPTPLKVSAREDSDENVVLSLSFVSQRCY</sequence>
<dbReference type="PANTHER" id="PTHR33077">
    <property type="entry name" value="PROTEIN TIFY 4A-RELATED-RELATED"/>
    <property type="match status" value="1"/>
</dbReference>
<evidence type="ECO:0000256" key="2">
    <source>
        <dbReference type="SAM" id="MobiDB-lite"/>
    </source>
</evidence>
<dbReference type="SMART" id="SM00979">
    <property type="entry name" value="TIFY"/>
    <property type="match status" value="1"/>
</dbReference>
<dbReference type="Pfam" id="PF06200">
    <property type="entry name" value="tify"/>
    <property type="match status" value="1"/>
</dbReference>
<dbReference type="EMBL" id="GCKF01019682">
    <property type="protein sequence ID" value="JAG98695.1"/>
    <property type="molecule type" value="Transcribed_RNA"/>
</dbReference>
<feature type="compositionally biased region" description="Low complexity" evidence="2">
    <location>
        <begin position="198"/>
        <end position="210"/>
    </location>
</feature>